<name>A0ABT0IA50_9ACTN</name>
<feature type="domain" description="Amidohydrolase 3" evidence="1">
    <location>
        <begin position="94"/>
        <end position="600"/>
    </location>
</feature>
<gene>
    <name evidence="2" type="ORF">M1O15_12460</name>
</gene>
<dbReference type="InterPro" id="IPR032466">
    <property type="entry name" value="Metal_Hydrolase"/>
</dbReference>
<evidence type="ECO:0000313" key="3">
    <source>
        <dbReference type="Proteomes" id="UP001522868"/>
    </source>
</evidence>
<dbReference type="Gene3D" id="2.30.40.10">
    <property type="entry name" value="Urease, subunit C, domain 1"/>
    <property type="match status" value="1"/>
</dbReference>
<dbReference type="CDD" id="cd01300">
    <property type="entry name" value="YtcJ_like"/>
    <property type="match status" value="1"/>
</dbReference>
<evidence type="ECO:0000259" key="1">
    <source>
        <dbReference type="Pfam" id="PF07969"/>
    </source>
</evidence>
<comment type="caution">
    <text evidence="2">The sequence shown here is derived from an EMBL/GenBank/DDBJ whole genome shotgun (WGS) entry which is preliminary data.</text>
</comment>
<dbReference type="Proteomes" id="UP001522868">
    <property type="component" value="Unassembled WGS sequence"/>
</dbReference>
<evidence type="ECO:0000313" key="2">
    <source>
        <dbReference type="EMBL" id="MCK8678195.1"/>
    </source>
</evidence>
<dbReference type="Gene3D" id="3.20.20.140">
    <property type="entry name" value="Metal-dependent hydrolases"/>
    <property type="match status" value="1"/>
</dbReference>
<dbReference type="PANTHER" id="PTHR22642:SF2">
    <property type="entry name" value="PROTEIN LONG AFTER FAR-RED 3"/>
    <property type="match status" value="1"/>
</dbReference>
<dbReference type="Pfam" id="PF07969">
    <property type="entry name" value="Amidohydro_3"/>
    <property type="match status" value="1"/>
</dbReference>
<reference evidence="2 3" key="1">
    <citation type="submission" date="2022-04" db="EMBL/GenBank/DDBJ databases">
        <title>Streptomyces sp. nov. LCR6-01 isolated from Lichen of Dirinaria sp.</title>
        <authorList>
            <person name="Kanchanasin P."/>
            <person name="Tanasupawat S."/>
            <person name="Phongsopitanun W."/>
        </authorList>
    </citation>
    <scope>NUCLEOTIDE SEQUENCE [LARGE SCALE GENOMIC DNA]</scope>
    <source>
        <strain evidence="2 3">LCR6-01</strain>
    </source>
</reference>
<dbReference type="PANTHER" id="PTHR22642">
    <property type="entry name" value="IMIDAZOLONEPROPIONASE"/>
    <property type="match status" value="1"/>
</dbReference>
<dbReference type="SUPFAM" id="SSF51338">
    <property type="entry name" value="Composite domain of metallo-dependent hydrolases"/>
    <property type="match status" value="1"/>
</dbReference>
<proteinExistence type="predicted"/>
<dbReference type="RefSeq" id="WP_248633793.1">
    <property type="nucleotide sequence ID" value="NZ_JALPTH010000010.1"/>
</dbReference>
<dbReference type="Gene3D" id="3.10.310.70">
    <property type="match status" value="1"/>
</dbReference>
<dbReference type="EMBL" id="JALPTH010000010">
    <property type="protein sequence ID" value="MCK8678195.1"/>
    <property type="molecule type" value="Genomic_DNA"/>
</dbReference>
<protein>
    <submittedName>
        <fullName evidence="2">Amidohydrolase</fullName>
    </submittedName>
</protein>
<dbReference type="SUPFAM" id="SSF51556">
    <property type="entry name" value="Metallo-dependent hydrolases"/>
    <property type="match status" value="1"/>
</dbReference>
<sequence length="606" mass="64811">MRGMRGTPGRRAVLAAGAVTVTAVALDGCGPEDERDRSGEDRAGRAADLVLTGGHVHTVDDEDSVHQALAVTAGRITFVGTDREARRHVGKGTRVVDLGGRMVMPGLHDGHLHPMSGGQGLLGCDLEYEPLTVRQFQDRVRAYLKRTKDEEPDSWVQVEHWYAQAMRPAGTKLTKADLDALDTRRPIVVKSTDGHTVLVSSRALEIAGITAATKDPAGGAIGRDAQGEPTGVLEDGATDLVTAKIPQPTAAENLRIARTALAALAEQGVTTFMDALASEEGLKAFTALAEEGALTARASFAPLVNVGDKDPVGKVRALRDRYDGGAVKAAAGIAVRNTKLFLDGVLQYPAQTAGLLQPYLECGHGECRPGKRTGAQYWKQEQLDSIVAELTKAGFDPHVHAIGDRSVRTALNAFARVRERGDRRSRLTVAHAELVDPADIKRFARLDVVAAMGFHWAKPAPDSVESVKPYLGAKRWSNYEPEGDILAGGGRISLGSDWPVDPLDEWTAIKTAITRTAAPGSEYAKQGPMTPHQRISRAAALRAATLNGAYQLRQQDHTGSLEAGKFADLIVLDRNVMKVPEEEIAGTKVLLTMVGGRVVHGSLDLE</sequence>
<accession>A0ABT0IA50</accession>
<dbReference type="InterPro" id="IPR011059">
    <property type="entry name" value="Metal-dep_hydrolase_composite"/>
</dbReference>
<dbReference type="InterPro" id="IPR033932">
    <property type="entry name" value="YtcJ-like"/>
</dbReference>
<organism evidence="2 3">
    <name type="scientific">Streptomyces lichenis</name>
    <dbReference type="NCBI Taxonomy" id="2306967"/>
    <lineage>
        <taxon>Bacteria</taxon>
        <taxon>Bacillati</taxon>
        <taxon>Actinomycetota</taxon>
        <taxon>Actinomycetes</taxon>
        <taxon>Kitasatosporales</taxon>
        <taxon>Streptomycetaceae</taxon>
        <taxon>Streptomyces</taxon>
    </lineage>
</organism>
<dbReference type="InterPro" id="IPR013108">
    <property type="entry name" value="Amidohydro_3"/>
</dbReference>
<keyword evidence="3" id="KW-1185">Reference proteome</keyword>